<feature type="region of interest" description="Disordered" evidence="7">
    <location>
        <begin position="17"/>
        <end position="73"/>
    </location>
</feature>
<dbReference type="AlphaFoldDB" id="A0A1Q9BZU9"/>
<comment type="caution">
    <text evidence="8">The sequence shown here is derived from an EMBL/GenBank/DDBJ whole genome shotgun (WGS) entry which is preliminary data.</text>
</comment>
<dbReference type="InterPro" id="IPR042081">
    <property type="entry name" value="RNA_2'-PTrans_C"/>
</dbReference>
<dbReference type="GO" id="GO:0006388">
    <property type="term" value="P:tRNA splicing, via endonucleolytic cleavage and ligation"/>
    <property type="evidence" value="ECO:0007669"/>
    <property type="project" value="TreeGrafter"/>
</dbReference>
<dbReference type="EC" id="2.7.1.160" evidence="3"/>
<evidence type="ECO:0000256" key="5">
    <source>
        <dbReference type="ARBA" id="ARBA00023027"/>
    </source>
</evidence>
<dbReference type="Gene3D" id="3.20.170.30">
    <property type="match status" value="1"/>
</dbReference>
<evidence type="ECO:0000256" key="3">
    <source>
        <dbReference type="ARBA" id="ARBA00012007"/>
    </source>
</evidence>
<feature type="compositionally biased region" description="Basic and acidic residues" evidence="7">
    <location>
        <begin position="43"/>
        <end position="52"/>
    </location>
</feature>
<comment type="function">
    <text evidence="1">Catalyzes the last step of tRNA splicing, the transfer of the splice junction 2'-phosphate from ligated tRNA to NAD to produce ADP-ribose 1''-2'' cyclic phosphate.</text>
</comment>
<keyword evidence="4 8" id="KW-0808">Transferase</keyword>
<protein>
    <recommendedName>
        <fullName evidence="3">2'-phosphotransferase</fullName>
        <ecNumber evidence="3">2.7.1.160</ecNumber>
    </recommendedName>
</protein>
<dbReference type="EMBL" id="LSRX01002109">
    <property type="protein sequence ID" value="OLP76196.1"/>
    <property type="molecule type" value="Genomic_DNA"/>
</dbReference>
<keyword evidence="9" id="KW-1185">Reference proteome</keyword>
<reference evidence="8 9" key="1">
    <citation type="submission" date="2016-02" db="EMBL/GenBank/DDBJ databases">
        <title>Genome analysis of coral dinoflagellate symbionts highlights evolutionary adaptations to a symbiotic lifestyle.</title>
        <authorList>
            <person name="Aranda M."/>
            <person name="Li Y."/>
            <person name="Liew Y.J."/>
            <person name="Baumgarten S."/>
            <person name="Simakov O."/>
            <person name="Wilson M."/>
            <person name="Piel J."/>
            <person name="Ashoor H."/>
            <person name="Bougouffa S."/>
            <person name="Bajic V.B."/>
            <person name="Ryu T."/>
            <person name="Ravasi T."/>
            <person name="Bayer T."/>
            <person name="Micklem G."/>
            <person name="Kim H."/>
            <person name="Bhak J."/>
            <person name="Lajeunesse T.C."/>
            <person name="Voolstra C.R."/>
        </authorList>
    </citation>
    <scope>NUCLEOTIDE SEQUENCE [LARGE SCALE GENOMIC DNA]</scope>
    <source>
        <strain evidence="8 9">CCMP2467</strain>
    </source>
</reference>
<dbReference type="Gene3D" id="1.10.10.970">
    <property type="entry name" value="RNA 2'-phosphotransferase, Tpt1/KptA family, N-terminal domain"/>
    <property type="match status" value="1"/>
</dbReference>
<dbReference type="SUPFAM" id="SSF56399">
    <property type="entry name" value="ADP-ribosylation"/>
    <property type="match status" value="1"/>
</dbReference>
<feature type="region of interest" description="Disordered" evidence="7">
    <location>
        <begin position="119"/>
        <end position="189"/>
    </location>
</feature>
<evidence type="ECO:0000256" key="1">
    <source>
        <dbReference type="ARBA" id="ARBA00003343"/>
    </source>
</evidence>
<organism evidence="8 9">
    <name type="scientific">Symbiodinium microadriaticum</name>
    <name type="common">Dinoflagellate</name>
    <name type="synonym">Zooxanthella microadriatica</name>
    <dbReference type="NCBI Taxonomy" id="2951"/>
    <lineage>
        <taxon>Eukaryota</taxon>
        <taxon>Sar</taxon>
        <taxon>Alveolata</taxon>
        <taxon>Dinophyceae</taxon>
        <taxon>Suessiales</taxon>
        <taxon>Symbiodiniaceae</taxon>
        <taxon>Symbiodinium</taxon>
    </lineage>
</organism>
<keyword evidence="5" id="KW-0520">NAD</keyword>
<dbReference type="PANTHER" id="PTHR12684">
    <property type="entry name" value="PUTATIVE PHOSPHOTRANSFERASE"/>
    <property type="match status" value="1"/>
</dbReference>
<dbReference type="PANTHER" id="PTHR12684:SF2">
    <property type="entry name" value="TRNA 2'-PHOSPHOTRANSFERASE 1"/>
    <property type="match status" value="1"/>
</dbReference>
<dbReference type="OrthoDB" id="419694at2759"/>
<dbReference type="InterPro" id="IPR042080">
    <property type="entry name" value="RNA_2'-PTrans_N"/>
</dbReference>
<proteinExistence type="inferred from homology"/>
<evidence type="ECO:0000256" key="6">
    <source>
        <dbReference type="ARBA" id="ARBA00047949"/>
    </source>
</evidence>
<gene>
    <name evidence="8" type="primary">kptA</name>
    <name evidence="8" type="ORF">AK812_SmicGene43905</name>
</gene>
<dbReference type="InterPro" id="IPR002745">
    <property type="entry name" value="Ptrans_KptA/Tpt1"/>
</dbReference>
<feature type="compositionally biased region" description="Acidic residues" evidence="7">
    <location>
        <begin position="156"/>
        <end position="176"/>
    </location>
</feature>
<name>A0A1Q9BZU9_SYMMI</name>
<evidence type="ECO:0000256" key="4">
    <source>
        <dbReference type="ARBA" id="ARBA00022679"/>
    </source>
</evidence>
<comment type="catalytic activity">
    <reaction evidence="6">
        <text>2'-phospho-[ligated tRNA] + NAD(+) = mature tRNA + ADP-alpha-D-ribose 1'',2''-cyclic phosphate + nicotinamide</text>
        <dbReference type="Rhea" id="RHEA:23324"/>
        <dbReference type="Rhea" id="RHEA-COMP:11106"/>
        <dbReference type="Rhea" id="RHEA-COMP:11107"/>
        <dbReference type="ChEBI" id="CHEBI:17154"/>
        <dbReference type="ChEBI" id="CHEBI:57540"/>
        <dbReference type="ChEBI" id="CHEBI:76596"/>
        <dbReference type="ChEBI" id="CHEBI:82883"/>
        <dbReference type="ChEBI" id="CHEBI:85027"/>
        <dbReference type="EC" id="2.7.1.160"/>
    </reaction>
</comment>
<dbReference type="Pfam" id="PF01885">
    <property type="entry name" value="PTS_2-RNA"/>
    <property type="match status" value="1"/>
</dbReference>
<dbReference type="Proteomes" id="UP000186817">
    <property type="component" value="Unassembled WGS sequence"/>
</dbReference>
<evidence type="ECO:0000313" key="9">
    <source>
        <dbReference type="Proteomes" id="UP000186817"/>
    </source>
</evidence>
<evidence type="ECO:0000256" key="2">
    <source>
        <dbReference type="ARBA" id="ARBA00009836"/>
    </source>
</evidence>
<evidence type="ECO:0000256" key="7">
    <source>
        <dbReference type="SAM" id="MobiDB-lite"/>
    </source>
</evidence>
<accession>A0A1Q9BZU9</accession>
<dbReference type="GO" id="GO:0000215">
    <property type="term" value="F:tRNA 2'-phosphotransferase activity"/>
    <property type="evidence" value="ECO:0007669"/>
    <property type="project" value="UniProtKB-EC"/>
</dbReference>
<evidence type="ECO:0000313" key="8">
    <source>
        <dbReference type="EMBL" id="OLP76196.1"/>
    </source>
</evidence>
<feature type="compositionally biased region" description="Basic and acidic residues" evidence="7">
    <location>
        <begin position="133"/>
        <end position="150"/>
    </location>
</feature>
<sequence length="558" mass="62197">MMIVKIADPVVVMMNQSAPKEDGAGAPTAGKRPARTAQTAAPRNDRPEKIEDGETEACPQPSRGDKNALPMTPTVAQAVPGSMGAMERNLQTVEETSKEATYGASIEGWIAMLFSEEEDDPDMMPKSAPQGERFQEDAPEREDRPEERQGSRGPDPEVEWTEEEEWESTEGEEQEAEAPAPETPADSHLKIEQDDKLDLAALGVYEEGVEAVPQTPPPVQQSLRFTSFHFEYPPRRLGYKYDTKVSKRLSVVLRHDNGEFNLHFYQNATAELDAILDLRIMQEVQARQDTIISCVYYNSKQRFRLLWLHDPERSGPVLVLGAVQGHSKAVDYDEVHERVDPERVPELIHGTHYDFYKKIFKEGLLPGAGNKDYRDQIHLLEVTSVGSRLLPPKCDIILDIGPALAKGCRFYKSANGYYLTGEPIGPQAISAVTIKETRERVEDLGTSGNSPQGIVRERGALLVGARKGRPKLMKNGIMQRDHCRNQLLRSRLRIAPPTQRSCWVPASTRARMDPRKCISNVALRKVSADTPGKDKGEYFLLSVGLLGLWGKEGLTVAH</sequence>
<comment type="similarity">
    <text evidence="2">Belongs to the KptA/TPT1 family.</text>
</comment>